<dbReference type="InterPro" id="IPR036514">
    <property type="entry name" value="SGNH_hydro_sf"/>
</dbReference>
<dbReference type="RefSeq" id="WP_073343565.1">
    <property type="nucleotide sequence ID" value="NZ_BKAW01000001.1"/>
</dbReference>
<protein>
    <submittedName>
        <fullName evidence="3">Acetylxylan esterase</fullName>
    </submittedName>
</protein>
<dbReference type="GO" id="GO:0016787">
    <property type="term" value="F:hydrolase activity"/>
    <property type="evidence" value="ECO:0007669"/>
    <property type="project" value="UniProtKB-KW"/>
</dbReference>
<reference evidence="3 4" key="1">
    <citation type="submission" date="2019-07" db="EMBL/GenBank/DDBJ databases">
        <title>Whole genome shotgun sequence of Staphylococcus cohnii subsp. urealyticus NBRC 109766.</title>
        <authorList>
            <person name="Hosoyama A."/>
            <person name="Uohara A."/>
            <person name="Ohji S."/>
            <person name="Ichikawa N."/>
        </authorList>
    </citation>
    <scope>NUCLEOTIDE SEQUENCE [LARGE SCALE GENOMIC DNA]</scope>
    <source>
        <strain evidence="3 4">NBRC 109766</strain>
    </source>
</reference>
<dbReference type="Pfam" id="PF03629">
    <property type="entry name" value="SASA"/>
    <property type="match status" value="1"/>
</dbReference>
<dbReference type="InterPro" id="IPR052940">
    <property type="entry name" value="Carb_Esterase_6"/>
</dbReference>
<dbReference type="InterPro" id="IPR005181">
    <property type="entry name" value="SASA"/>
</dbReference>
<accession>A0AB34AED7</accession>
<dbReference type="Proteomes" id="UP000321839">
    <property type="component" value="Unassembled WGS sequence"/>
</dbReference>
<name>A0AB34AED7_STAUR</name>
<evidence type="ECO:0000313" key="3">
    <source>
        <dbReference type="EMBL" id="GEQ01607.1"/>
    </source>
</evidence>
<dbReference type="PANTHER" id="PTHR31988">
    <property type="entry name" value="ESTERASE, PUTATIVE (DUF303)-RELATED"/>
    <property type="match status" value="1"/>
</dbReference>
<dbReference type="AlphaFoldDB" id="A0AB34AED7"/>
<sequence length="280" mass="31869">MKSILLIGQSNMAGRGFLDSVNPIIDERIFMLRNGRWQMMEEPIHSDRSVAGIGPAASFAKQWLDDHPNETIGFIPCADGGTSIEEWSDESMLTRHAVSEARFAMETSELIGVLWHQGESDSQNNKFQTYKTKLSHLIDYFREALELPKLTFVIGLLGTFLGKEGFGASATEYQEINNSIKNVAQKQHDCYFVTAEGLTANPDGIHIDGFSQRLFGIRYYDAFSKSKDVVNPLDNESEREQDLYKTEFTKNEQMYMLVARLSKNEITYQDFINEMSQMNK</sequence>
<evidence type="ECO:0000259" key="2">
    <source>
        <dbReference type="Pfam" id="PF03629"/>
    </source>
</evidence>
<gene>
    <name evidence="3" type="ORF">SCO02_00480</name>
</gene>
<dbReference type="PANTHER" id="PTHR31988:SF19">
    <property type="entry name" value="9-O-ACETYL-N-ACETYLNEURAMINIC ACID DEACETYLASE-RELATED"/>
    <property type="match status" value="1"/>
</dbReference>
<comment type="caution">
    <text evidence="3">The sequence shown here is derived from an EMBL/GenBank/DDBJ whole genome shotgun (WGS) entry which is preliminary data.</text>
</comment>
<evidence type="ECO:0000313" key="4">
    <source>
        <dbReference type="Proteomes" id="UP000321839"/>
    </source>
</evidence>
<dbReference type="Gene3D" id="3.40.50.1110">
    <property type="entry name" value="SGNH hydrolase"/>
    <property type="match status" value="1"/>
</dbReference>
<dbReference type="EMBL" id="BKAW01000001">
    <property type="protein sequence ID" value="GEQ01607.1"/>
    <property type="molecule type" value="Genomic_DNA"/>
</dbReference>
<keyword evidence="4" id="KW-1185">Reference proteome</keyword>
<evidence type="ECO:0000256" key="1">
    <source>
        <dbReference type="ARBA" id="ARBA00022801"/>
    </source>
</evidence>
<feature type="domain" description="Sialate O-acetylesterase" evidence="2">
    <location>
        <begin position="4"/>
        <end position="224"/>
    </location>
</feature>
<proteinExistence type="predicted"/>
<dbReference type="SUPFAM" id="SSF52266">
    <property type="entry name" value="SGNH hydrolase"/>
    <property type="match status" value="1"/>
</dbReference>
<keyword evidence="1" id="KW-0378">Hydrolase</keyword>
<organism evidence="3 4">
    <name type="scientific">Staphylococcus ureilyticus</name>
    <name type="common">Staphylococcus cohnii subsp. urealyticus</name>
    <dbReference type="NCBI Taxonomy" id="94138"/>
    <lineage>
        <taxon>Bacteria</taxon>
        <taxon>Bacillati</taxon>
        <taxon>Bacillota</taxon>
        <taxon>Bacilli</taxon>
        <taxon>Bacillales</taxon>
        <taxon>Staphylococcaceae</taxon>
        <taxon>Staphylococcus</taxon>
        <taxon>Staphylococcus cohnii species complex</taxon>
    </lineage>
</organism>